<dbReference type="PIRSF" id="PIRSF000641">
    <property type="entry name" value="SRK"/>
    <property type="match status" value="1"/>
</dbReference>
<dbReference type="InterPro" id="IPR011009">
    <property type="entry name" value="Kinase-like_dom_sf"/>
</dbReference>
<dbReference type="Proteomes" id="UP000631114">
    <property type="component" value="Unassembled WGS sequence"/>
</dbReference>
<comment type="catalytic activity">
    <reaction evidence="15">
        <text>L-seryl-[protein] + ATP = O-phospho-L-seryl-[protein] + ADP + H(+)</text>
        <dbReference type="Rhea" id="RHEA:17989"/>
        <dbReference type="Rhea" id="RHEA-COMP:9863"/>
        <dbReference type="Rhea" id="RHEA-COMP:11604"/>
        <dbReference type="ChEBI" id="CHEBI:15378"/>
        <dbReference type="ChEBI" id="CHEBI:29999"/>
        <dbReference type="ChEBI" id="CHEBI:30616"/>
        <dbReference type="ChEBI" id="CHEBI:83421"/>
        <dbReference type="ChEBI" id="CHEBI:456216"/>
        <dbReference type="EC" id="2.7.11.1"/>
    </reaction>
</comment>
<dbReference type="Gene3D" id="2.90.10.10">
    <property type="entry name" value="Bulb-type lectin domain"/>
    <property type="match status" value="1"/>
</dbReference>
<feature type="transmembrane region" description="Helical" evidence="16">
    <location>
        <begin position="6"/>
        <end position="25"/>
    </location>
</feature>
<evidence type="ECO:0000256" key="16">
    <source>
        <dbReference type="SAM" id="Phobius"/>
    </source>
</evidence>
<evidence type="ECO:0000256" key="8">
    <source>
        <dbReference type="ARBA" id="ARBA00022777"/>
    </source>
</evidence>
<evidence type="ECO:0000256" key="15">
    <source>
        <dbReference type="PIRNR" id="PIRNR000641"/>
    </source>
</evidence>
<keyword evidence="12" id="KW-1015">Disulfide bond</keyword>
<dbReference type="Gene3D" id="3.30.200.20">
    <property type="entry name" value="Phosphorylase Kinase, domain 1"/>
    <property type="match status" value="1"/>
</dbReference>
<dbReference type="InterPro" id="IPR008271">
    <property type="entry name" value="Ser/Thr_kinase_AS"/>
</dbReference>
<keyword evidence="21" id="KW-1185">Reference proteome</keyword>
<comment type="similarity">
    <text evidence="15">Belongs to the protein kinase superfamily. Ser/Thr protein kinase family.</text>
</comment>
<dbReference type="InterPro" id="IPR001480">
    <property type="entry name" value="Bulb-type_lectin_dom"/>
</dbReference>
<dbReference type="Pfam" id="PF08276">
    <property type="entry name" value="PAN_2"/>
    <property type="match status" value="1"/>
</dbReference>
<dbReference type="InterPro" id="IPR001245">
    <property type="entry name" value="Ser-Thr/Tyr_kinase_cat_dom"/>
</dbReference>
<dbReference type="FunFam" id="3.30.200.20:FF:000330">
    <property type="entry name" value="G-type lectin S-receptor-like serine/threonine-protein kinase At4g03230"/>
    <property type="match status" value="1"/>
</dbReference>
<dbReference type="InterPro" id="IPR000858">
    <property type="entry name" value="S_locus_glycoprot_dom"/>
</dbReference>
<feature type="domain" description="Protein kinase" evidence="17">
    <location>
        <begin position="526"/>
        <end position="810"/>
    </location>
</feature>
<dbReference type="AlphaFoldDB" id="A0A835GYF4"/>
<comment type="subcellular location">
    <subcellularLocation>
        <location evidence="1">Cell membrane</location>
        <topology evidence="1">Single-pass type I membrane protein</topology>
    </subcellularLocation>
</comment>
<evidence type="ECO:0000256" key="11">
    <source>
        <dbReference type="ARBA" id="ARBA00023136"/>
    </source>
</evidence>
<evidence type="ECO:0000256" key="5">
    <source>
        <dbReference type="ARBA" id="ARBA00022692"/>
    </source>
</evidence>
<dbReference type="PROSITE" id="PS50927">
    <property type="entry name" value="BULB_LECTIN"/>
    <property type="match status" value="1"/>
</dbReference>
<dbReference type="InterPro" id="IPR003609">
    <property type="entry name" value="Pan_app"/>
</dbReference>
<name>A0A835GYF4_9MAGN</name>
<dbReference type="Pfam" id="PF00954">
    <property type="entry name" value="S_locus_glycop"/>
    <property type="match status" value="1"/>
</dbReference>
<dbReference type="PROSITE" id="PS50011">
    <property type="entry name" value="PROTEIN_KINASE_DOM"/>
    <property type="match status" value="1"/>
</dbReference>
<dbReference type="CDD" id="cd00028">
    <property type="entry name" value="B_lectin"/>
    <property type="match status" value="1"/>
</dbReference>
<reference evidence="20 21" key="1">
    <citation type="submission" date="2020-10" db="EMBL/GenBank/DDBJ databases">
        <title>The Coptis chinensis genome and diversification of protoberbering-type alkaloids.</title>
        <authorList>
            <person name="Wang B."/>
            <person name="Shu S."/>
            <person name="Song C."/>
            <person name="Liu Y."/>
        </authorList>
    </citation>
    <scope>NUCLEOTIDE SEQUENCE [LARGE SCALE GENOMIC DNA]</scope>
    <source>
        <strain evidence="20">HL-2020</strain>
        <tissue evidence="20">Leaf</tissue>
    </source>
</reference>
<dbReference type="GO" id="GO:0005524">
    <property type="term" value="F:ATP binding"/>
    <property type="evidence" value="ECO:0007669"/>
    <property type="project" value="UniProtKB-KW"/>
</dbReference>
<evidence type="ECO:0000256" key="7">
    <source>
        <dbReference type="ARBA" id="ARBA00022741"/>
    </source>
</evidence>
<dbReference type="OrthoDB" id="1910371at2759"/>
<dbReference type="InterPro" id="IPR036426">
    <property type="entry name" value="Bulb-type_lectin_dom_sf"/>
</dbReference>
<dbReference type="FunFam" id="1.10.510.10:FF:000060">
    <property type="entry name" value="G-type lectin S-receptor-like serine/threonine-protein kinase"/>
    <property type="match status" value="1"/>
</dbReference>
<evidence type="ECO:0000256" key="3">
    <source>
        <dbReference type="ARBA" id="ARBA00022527"/>
    </source>
</evidence>
<dbReference type="GO" id="GO:0004674">
    <property type="term" value="F:protein serine/threonine kinase activity"/>
    <property type="evidence" value="ECO:0007669"/>
    <property type="project" value="UniProtKB-KW"/>
</dbReference>
<dbReference type="PROSITE" id="PS50948">
    <property type="entry name" value="PAN"/>
    <property type="match status" value="1"/>
</dbReference>
<keyword evidence="4 15" id="KW-0808">Transferase</keyword>
<dbReference type="InterPro" id="IPR000719">
    <property type="entry name" value="Prot_kinase_dom"/>
</dbReference>
<keyword evidence="7 15" id="KW-0547">Nucleotide-binding</keyword>
<comment type="catalytic activity">
    <reaction evidence="15">
        <text>L-threonyl-[protein] + ATP = O-phospho-L-threonyl-[protein] + ADP + H(+)</text>
        <dbReference type="Rhea" id="RHEA:46608"/>
        <dbReference type="Rhea" id="RHEA-COMP:11060"/>
        <dbReference type="Rhea" id="RHEA-COMP:11605"/>
        <dbReference type="ChEBI" id="CHEBI:15378"/>
        <dbReference type="ChEBI" id="CHEBI:30013"/>
        <dbReference type="ChEBI" id="CHEBI:30616"/>
        <dbReference type="ChEBI" id="CHEBI:61977"/>
        <dbReference type="ChEBI" id="CHEBI:456216"/>
        <dbReference type="EC" id="2.7.11.1"/>
    </reaction>
</comment>
<evidence type="ECO:0000256" key="6">
    <source>
        <dbReference type="ARBA" id="ARBA00022729"/>
    </source>
</evidence>
<keyword evidence="9 15" id="KW-0067">ATP-binding</keyword>
<dbReference type="GO" id="GO:0048544">
    <property type="term" value="P:recognition of pollen"/>
    <property type="evidence" value="ECO:0007669"/>
    <property type="project" value="InterPro"/>
</dbReference>
<evidence type="ECO:0000256" key="14">
    <source>
        <dbReference type="ARBA" id="ARBA00023180"/>
    </source>
</evidence>
<keyword evidence="14" id="KW-0325">Glycoprotein</keyword>
<dbReference type="SUPFAM" id="SSF51110">
    <property type="entry name" value="alpha-D-mannose-specific plant lectins"/>
    <property type="match status" value="1"/>
</dbReference>
<dbReference type="EMBL" id="JADFTS010000009">
    <property type="protein sequence ID" value="KAF9588228.1"/>
    <property type="molecule type" value="Genomic_DNA"/>
</dbReference>
<evidence type="ECO:0000313" key="21">
    <source>
        <dbReference type="Proteomes" id="UP000631114"/>
    </source>
</evidence>
<gene>
    <name evidence="20" type="ORF">IFM89_008628</name>
</gene>
<evidence type="ECO:0000259" key="19">
    <source>
        <dbReference type="PROSITE" id="PS50948"/>
    </source>
</evidence>
<evidence type="ECO:0000256" key="2">
    <source>
        <dbReference type="ARBA" id="ARBA00022475"/>
    </source>
</evidence>
<keyword evidence="5 16" id="KW-0812">Transmembrane</keyword>
<accession>A0A835GYF4</accession>
<evidence type="ECO:0000259" key="18">
    <source>
        <dbReference type="PROSITE" id="PS50927"/>
    </source>
</evidence>
<dbReference type="EC" id="2.7.11.1" evidence="15"/>
<keyword evidence="10 16" id="KW-1133">Transmembrane helix</keyword>
<keyword evidence="3 15" id="KW-0723">Serine/threonine-protein kinase</keyword>
<dbReference type="Pfam" id="PF07714">
    <property type="entry name" value="PK_Tyr_Ser-Thr"/>
    <property type="match status" value="1"/>
</dbReference>
<keyword evidence="13" id="KW-0675">Receptor</keyword>
<dbReference type="SUPFAM" id="SSF56112">
    <property type="entry name" value="Protein kinase-like (PK-like)"/>
    <property type="match status" value="1"/>
</dbReference>
<evidence type="ECO:0000259" key="17">
    <source>
        <dbReference type="PROSITE" id="PS50011"/>
    </source>
</evidence>
<proteinExistence type="inferred from homology"/>
<evidence type="ECO:0000256" key="9">
    <source>
        <dbReference type="ARBA" id="ARBA00022840"/>
    </source>
</evidence>
<evidence type="ECO:0000256" key="1">
    <source>
        <dbReference type="ARBA" id="ARBA00004251"/>
    </source>
</evidence>
<evidence type="ECO:0000313" key="20">
    <source>
        <dbReference type="EMBL" id="KAF9588228.1"/>
    </source>
</evidence>
<sequence>MSCSSTTQISVFVSFLFLFSCTIYLTSHAADTLSRGEIIRDGQTILSQSENFALGFFSPGNSTNRYVGIWYNRISIQTVVWVANRENPIRNSSGSITIGTDGNLVVSDGTGNFVWSTSISVASNNSSAVLVDSGNLLLFNDDVRNPDKALWQSFEAPSDTYLPGMRVGLNPRNNETHRFTSWKSENDPSTGNFSLGVDPEGVAQIVIFENLRRRWRSGLWNRQIFIGIPNMMSQSLYGFQVSDEGGRMYITYSVHSSSEILRFRIRWDGTEQQLRWDEGRNEWVEFWAQPTRVCEFYNRCGAFGSCSESTSSICTCIRGFESRSRSEWDSGNWSGGCVRRTELECNRNVSSNGGGRPDRFLELDRVKLPDFSVSRSVDNRNHCRDNCLSNCSCNAYAYESGIGCLTWSGNLVDIQNFPQGGSTIFIRLAESELRESKKRVILIIVLVVVLGTLSLCISAYIFWRCRAKLPDLCRDKIEEPVIVDETKSGEFWKEFSTQHDTEGHQGNGPELPMHSLQDIEIATHNFSPANRLGEGGFGPVYKGTLPCGKEVAVKRLSRKSGQGLEEFKNEIILIAKLQHRNLVRLLGYCIEGEEKILVYEYLPNKSLDAFIFANPQERLDWGRRFNIIEGIARGLLYLHRDSRLRIIHRDLKASNILLDEEMNPKISDFGMAKIFGGNDNQGNTNRVVGTYGYMAPEYAMEGLFSVKSDVYSFGVLLLEIVSGKKNQYRHPEYSMNLIGYAWNLWREKRPLEFLDPSIRDSCSPSTVLRCIHVGLLCVQDSAMDRPIMSTVVLMLESDSAIVPMPRQPTFTMGRNLTEMELSLDSSEVIISRNNMTNTMVVGR</sequence>
<dbReference type="GO" id="GO:0005886">
    <property type="term" value="C:plasma membrane"/>
    <property type="evidence" value="ECO:0007669"/>
    <property type="project" value="UniProtKB-SubCell"/>
</dbReference>
<evidence type="ECO:0000256" key="13">
    <source>
        <dbReference type="ARBA" id="ARBA00023170"/>
    </source>
</evidence>
<evidence type="ECO:0000256" key="10">
    <source>
        <dbReference type="ARBA" id="ARBA00022989"/>
    </source>
</evidence>
<feature type="transmembrane region" description="Helical" evidence="16">
    <location>
        <begin position="440"/>
        <end position="463"/>
    </location>
</feature>
<evidence type="ECO:0000256" key="12">
    <source>
        <dbReference type="ARBA" id="ARBA00023157"/>
    </source>
</evidence>
<dbReference type="SMART" id="SM00108">
    <property type="entry name" value="B_lectin"/>
    <property type="match status" value="1"/>
</dbReference>
<dbReference type="FunFam" id="2.90.10.10:FF:000001">
    <property type="entry name" value="G-type lectin S-receptor-like serine/threonine-protein kinase"/>
    <property type="match status" value="1"/>
</dbReference>
<keyword evidence="8 15" id="KW-0418">Kinase</keyword>
<keyword evidence="2" id="KW-1003">Cell membrane</keyword>
<dbReference type="CDD" id="cd14066">
    <property type="entry name" value="STKc_IRAK"/>
    <property type="match status" value="1"/>
</dbReference>
<keyword evidence="11 16" id="KW-0472">Membrane</keyword>
<dbReference type="PANTHER" id="PTHR27002:SF181">
    <property type="entry name" value="RECEPTOR-LIKE SERINE_THREONINE-PROTEIN KINASE"/>
    <property type="match status" value="1"/>
</dbReference>
<protein>
    <recommendedName>
        <fullName evidence="15">Receptor-like serine/threonine-protein kinase</fullName>
        <ecNumber evidence="15">2.7.11.1</ecNumber>
    </recommendedName>
</protein>
<dbReference type="PANTHER" id="PTHR27002">
    <property type="entry name" value="RECEPTOR-LIKE SERINE/THREONINE-PROTEIN KINASE SD1-8"/>
    <property type="match status" value="1"/>
</dbReference>
<evidence type="ECO:0000256" key="4">
    <source>
        <dbReference type="ARBA" id="ARBA00022679"/>
    </source>
</evidence>
<dbReference type="SMART" id="SM00220">
    <property type="entry name" value="S_TKc"/>
    <property type="match status" value="1"/>
</dbReference>
<organism evidence="20 21">
    <name type="scientific">Coptis chinensis</name>
    <dbReference type="NCBI Taxonomy" id="261450"/>
    <lineage>
        <taxon>Eukaryota</taxon>
        <taxon>Viridiplantae</taxon>
        <taxon>Streptophyta</taxon>
        <taxon>Embryophyta</taxon>
        <taxon>Tracheophyta</taxon>
        <taxon>Spermatophyta</taxon>
        <taxon>Magnoliopsida</taxon>
        <taxon>Ranunculales</taxon>
        <taxon>Ranunculaceae</taxon>
        <taxon>Coptidoideae</taxon>
        <taxon>Coptis</taxon>
    </lineage>
</organism>
<dbReference type="PROSITE" id="PS00108">
    <property type="entry name" value="PROTEIN_KINASE_ST"/>
    <property type="match status" value="1"/>
</dbReference>
<dbReference type="Pfam" id="PF01453">
    <property type="entry name" value="B_lectin"/>
    <property type="match status" value="1"/>
</dbReference>
<feature type="domain" description="Apple" evidence="19">
    <location>
        <begin position="345"/>
        <end position="429"/>
    </location>
</feature>
<feature type="domain" description="Bulb-type lectin" evidence="18">
    <location>
        <begin position="30"/>
        <end position="151"/>
    </location>
</feature>
<keyword evidence="6" id="KW-0732">Signal</keyword>
<dbReference type="Gene3D" id="1.10.510.10">
    <property type="entry name" value="Transferase(Phosphotransferase) domain 1"/>
    <property type="match status" value="1"/>
</dbReference>
<dbReference type="SMART" id="SM00473">
    <property type="entry name" value="PAN_AP"/>
    <property type="match status" value="1"/>
</dbReference>
<dbReference type="CDD" id="cd01098">
    <property type="entry name" value="PAN_AP_plant"/>
    <property type="match status" value="1"/>
</dbReference>
<comment type="caution">
    <text evidence="20">The sequence shown here is derived from an EMBL/GenBank/DDBJ whole genome shotgun (WGS) entry which is preliminary data.</text>
</comment>
<dbReference type="InterPro" id="IPR024171">
    <property type="entry name" value="SRK-like_kinase"/>
</dbReference>